<keyword evidence="2" id="KW-0472">Membrane</keyword>
<keyword evidence="4" id="KW-0378">Hydrolase</keyword>
<dbReference type="InterPro" id="IPR029058">
    <property type="entry name" value="AB_hydrolase_fold"/>
</dbReference>
<dbReference type="InterPro" id="IPR051044">
    <property type="entry name" value="MAG_DAG_Lipase"/>
</dbReference>
<evidence type="ECO:0000313" key="4">
    <source>
        <dbReference type="EMBL" id="QDZ25146.1"/>
    </source>
</evidence>
<dbReference type="InterPro" id="IPR000073">
    <property type="entry name" value="AB_hydrolase_1"/>
</dbReference>
<evidence type="ECO:0000313" key="5">
    <source>
        <dbReference type="Proteomes" id="UP000316726"/>
    </source>
</evidence>
<keyword evidence="5" id="KW-1185">Reference proteome</keyword>
<feature type="domain" description="Serine aminopeptidase S33" evidence="3">
    <location>
        <begin position="281"/>
        <end position="538"/>
    </location>
</feature>
<feature type="transmembrane region" description="Helical" evidence="2">
    <location>
        <begin position="156"/>
        <end position="176"/>
    </location>
</feature>
<accession>A0A5B8MYL6</accession>
<evidence type="ECO:0000256" key="2">
    <source>
        <dbReference type="SAM" id="Phobius"/>
    </source>
</evidence>
<dbReference type="InterPro" id="IPR022742">
    <property type="entry name" value="Hydrolase_4"/>
</dbReference>
<dbReference type="OrthoDB" id="2498029at2759"/>
<dbReference type="PANTHER" id="PTHR11614">
    <property type="entry name" value="PHOSPHOLIPASE-RELATED"/>
    <property type="match status" value="1"/>
</dbReference>
<proteinExistence type="predicted"/>
<sequence length="559" mass="60888">MSRGGGGGARRGEGTEYASDVDLILELGENLLHEEEDEEAGLSWGEEEGGATAEEEKLLEVGEAFGGRTGGRRERAEAYVRKSRRRNNAGKVAPALESTKRLAAGLIVGPLAAFVGAIAGLALAPALLLSHRRRIWGHLEGNCCVRGLSRKANHVAVVHVAQVLRILFFCAVFALVLCSSSVLGLVAGAAAGLLFPILTALYGPGAPDHLWETRRRSRDRIDKAEALHQHRFFVEAMNSDRVFCASEVFERQRWDPSRSKYDAYSLFVRFLTPKTMSPSEFRGILVFHHGLHCHGGTAACMELGLYFAKAGFAVALPDALGHGQSDGDFAIITSFYELAEDLAFLAHRCCEKFPSLPLFLMGESMGGLLALLAGSSGDLEGKLAGVVATCPAFLIHRPRETTVDAIVDSLPLEFMAQSFPKLPVDKGVVGICYPEDEDLRDKAIAEEKSDGLLYTDWMKLATAVTFKNSLLSFAGRDAFLGKISQLDAPLLVQHGTADRCVDVRGSRHIVKTLLSSQRIPVDFIEYGGKCHSLLTEDDGTRRDYLENTISWIDQKLNKT</sequence>
<feature type="transmembrane region" description="Helical" evidence="2">
    <location>
        <begin position="102"/>
        <end position="129"/>
    </location>
</feature>
<dbReference type="GO" id="GO:0016787">
    <property type="term" value="F:hydrolase activity"/>
    <property type="evidence" value="ECO:0007669"/>
    <property type="project" value="UniProtKB-KW"/>
</dbReference>
<protein>
    <submittedName>
        <fullName evidence="4">Alpha/beta-hydrolase</fullName>
    </submittedName>
</protein>
<feature type="compositionally biased region" description="Acidic residues" evidence="1">
    <location>
        <begin position="34"/>
        <end position="49"/>
    </location>
</feature>
<dbReference type="AlphaFoldDB" id="A0A5B8MYL6"/>
<dbReference type="Gene3D" id="3.40.50.1820">
    <property type="entry name" value="alpha/beta hydrolase"/>
    <property type="match status" value="1"/>
</dbReference>
<dbReference type="STRING" id="1764295.A0A5B8MYL6"/>
<reference evidence="4 5" key="1">
    <citation type="submission" date="2018-07" db="EMBL/GenBank/DDBJ databases">
        <title>The complete nuclear genome of the prasinophyte Chloropicon primus (CCMP1205).</title>
        <authorList>
            <person name="Pombert J.-F."/>
            <person name="Otis C."/>
            <person name="Turmel M."/>
            <person name="Lemieux C."/>
        </authorList>
    </citation>
    <scope>NUCLEOTIDE SEQUENCE [LARGE SCALE GENOMIC DNA]</scope>
    <source>
        <strain evidence="4 5">CCMP1205</strain>
    </source>
</reference>
<dbReference type="Pfam" id="PF12146">
    <property type="entry name" value="Hydrolase_4"/>
    <property type="match status" value="1"/>
</dbReference>
<evidence type="ECO:0000259" key="3">
    <source>
        <dbReference type="Pfam" id="PF12146"/>
    </source>
</evidence>
<evidence type="ECO:0000256" key="1">
    <source>
        <dbReference type="SAM" id="MobiDB-lite"/>
    </source>
</evidence>
<keyword evidence="2" id="KW-1133">Transmembrane helix</keyword>
<dbReference type="SUPFAM" id="SSF53474">
    <property type="entry name" value="alpha/beta-Hydrolases"/>
    <property type="match status" value="1"/>
</dbReference>
<feature type="region of interest" description="Disordered" evidence="1">
    <location>
        <begin position="34"/>
        <end position="53"/>
    </location>
</feature>
<name>A0A5B8MYL6_9CHLO</name>
<dbReference type="PRINTS" id="PR00111">
    <property type="entry name" value="ABHYDROLASE"/>
</dbReference>
<dbReference type="Proteomes" id="UP000316726">
    <property type="component" value="Chromosome 16"/>
</dbReference>
<gene>
    <name evidence="4" type="ORF">A3770_16p76640</name>
</gene>
<dbReference type="EMBL" id="CP031049">
    <property type="protein sequence ID" value="QDZ25146.1"/>
    <property type="molecule type" value="Genomic_DNA"/>
</dbReference>
<keyword evidence="2" id="KW-0812">Transmembrane</keyword>
<organism evidence="4 5">
    <name type="scientific">Chloropicon primus</name>
    <dbReference type="NCBI Taxonomy" id="1764295"/>
    <lineage>
        <taxon>Eukaryota</taxon>
        <taxon>Viridiplantae</taxon>
        <taxon>Chlorophyta</taxon>
        <taxon>Chloropicophyceae</taxon>
        <taxon>Chloropicales</taxon>
        <taxon>Chloropicaceae</taxon>
        <taxon>Chloropicon</taxon>
    </lineage>
</organism>
<feature type="transmembrane region" description="Helical" evidence="2">
    <location>
        <begin position="182"/>
        <end position="205"/>
    </location>
</feature>